<evidence type="ECO:0008006" key="3">
    <source>
        <dbReference type="Google" id="ProtNLM"/>
    </source>
</evidence>
<reference evidence="1 2" key="1">
    <citation type="submission" date="2018-03" db="EMBL/GenBank/DDBJ databases">
        <title>The draft genome of Mesorhizobium sp. 6GN-30.</title>
        <authorList>
            <person name="Liu L."/>
            <person name="Li L."/>
            <person name="Wang T."/>
            <person name="Zhang X."/>
            <person name="Liang L."/>
        </authorList>
    </citation>
    <scope>NUCLEOTIDE SEQUENCE [LARGE SCALE GENOMIC DNA]</scope>
    <source>
        <strain evidence="1 2">6GN30</strain>
    </source>
</reference>
<dbReference type="RefSeq" id="WP_133170074.1">
    <property type="nucleotide sequence ID" value="NZ_PXYK01000006.1"/>
</dbReference>
<dbReference type="Proteomes" id="UP000241229">
    <property type="component" value="Unassembled WGS sequence"/>
</dbReference>
<dbReference type="SUPFAM" id="SSF52266">
    <property type="entry name" value="SGNH hydrolase"/>
    <property type="match status" value="1"/>
</dbReference>
<dbReference type="Gene3D" id="3.40.50.1110">
    <property type="entry name" value="SGNH hydrolase"/>
    <property type="match status" value="1"/>
</dbReference>
<dbReference type="OrthoDB" id="4736604at2"/>
<evidence type="ECO:0000313" key="2">
    <source>
        <dbReference type="Proteomes" id="UP000241229"/>
    </source>
</evidence>
<dbReference type="InterPro" id="IPR036514">
    <property type="entry name" value="SGNH_hydro_sf"/>
</dbReference>
<dbReference type="EMBL" id="PXYK01000006">
    <property type="protein sequence ID" value="PSJ62573.1"/>
    <property type="molecule type" value="Genomic_DNA"/>
</dbReference>
<protein>
    <recommendedName>
        <fullName evidence="3">SGNH/GDSL hydrolase family protein</fullName>
    </recommendedName>
</protein>
<gene>
    <name evidence="1" type="ORF">C7I84_08180</name>
</gene>
<name>A0A2P7SJB9_9HYPH</name>
<proteinExistence type="predicted"/>
<dbReference type="GO" id="GO:0016788">
    <property type="term" value="F:hydrolase activity, acting on ester bonds"/>
    <property type="evidence" value="ECO:0007669"/>
    <property type="project" value="UniProtKB-ARBA"/>
</dbReference>
<comment type="caution">
    <text evidence="1">The sequence shown here is derived from an EMBL/GenBank/DDBJ whole genome shotgun (WGS) entry which is preliminary data.</text>
</comment>
<evidence type="ECO:0000313" key="1">
    <source>
        <dbReference type="EMBL" id="PSJ62573.1"/>
    </source>
</evidence>
<keyword evidence="2" id="KW-1185">Reference proteome</keyword>
<dbReference type="AlphaFoldDB" id="A0A2P7SJB9"/>
<organism evidence="1 2">
    <name type="scientific">Kumtagia ephedrae</name>
    <dbReference type="NCBI Taxonomy" id="2116701"/>
    <lineage>
        <taxon>Bacteria</taxon>
        <taxon>Pseudomonadati</taxon>
        <taxon>Pseudomonadota</taxon>
        <taxon>Alphaproteobacteria</taxon>
        <taxon>Hyphomicrobiales</taxon>
        <taxon>Phyllobacteriaceae</taxon>
        <taxon>Kumtagia</taxon>
    </lineage>
</organism>
<sequence length="234" mass="26215">MILVGGSHATAIRQAARSMGVDLNFHVFHRNSPLWPSGKELFQPEFLAEFNGLEGTIFSSLGGNSHNVMGLIEHRAPFDFVHPRIKTKAKTDDDRTWVPFSAVKQSIEQTAGTFLRLLQGFAERYPGRVVHLQSPPQIEDETFIRQGIVDKGTDARKTGLAKFGIAPAALRYKLWRLNSEIFEERCAELGVKFVPVPSASITRSGFLKRKYWGDPTHANAAYGKLVLEQMRQHA</sequence>
<accession>A0A2P7SJB9</accession>